<evidence type="ECO:0000313" key="3">
    <source>
        <dbReference type="EMBL" id="KAK5863699.1"/>
    </source>
</evidence>
<gene>
    <name evidence="3" type="ORF">PBY51_000710</name>
</gene>
<reference evidence="3 4" key="2">
    <citation type="journal article" date="2023" name="Mol. Biol. Evol.">
        <title>Genomics of Secondarily Temperate Adaptation in the Only Non-Antarctic Icefish.</title>
        <authorList>
            <person name="Rivera-Colon A.G."/>
            <person name="Rayamajhi N."/>
            <person name="Minhas B.F."/>
            <person name="Madrigal G."/>
            <person name="Bilyk K.T."/>
            <person name="Yoon V."/>
            <person name="Hune M."/>
            <person name="Gregory S."/>
            <person name="Cheng C.H.C."/>
            <person name="Catchen J.M."/>
        </authorList>
    </citation>
    <scope>NUCLEOTIDE SEQUENCE [LARGE SCALE GENOMIC DNA]</scope>
    <source>
        <strain evidence="3">JMC-PN-2008</strain>
    </source>
</reference>
<organism evidence="3 4">
    <name type="scientific">Eleginops maclovinus</name>
    <name type="common">Patagonian blennie</name>
    <name type="synonym">Eleginus maclovinus</name>
    <dbReference type="NCBI Taxonomy" id="56733"/>
    <lineage>
        <taxon>Eukaryota</taxon>
        <taxon>Metazoa</taxon>
        <taxon>Chordata</taxon>
        <taxon>Craniata</taxon>
        <taxon>Vertebrata</taxon>
        <taxon>Euteleostomi</taxon>
        <taxon>Actinopterygii</taxon>
        <taxon>Neopterygii</taxon>
        <taxon>Teleostei</taxon>
        <taxon>Neoteleostei</taxon>
        <taxon>Acanthomorphata</taxon>
        <taxon>Eupercaria</taxon>
        <taxon>Perciformes</taxon>
        <taxon>Notothenioidei</taxon>
        <taxon>Eleginopidae</taxon>
        <taxon>Eleginops</taxon>
    </lineage>
</organism>
<dbReference type="EMBL" id="JAUZQC010000011">
    <property type="protein sequence ID" value="KAK5863699.1"/>
    <property type="molecule type" value="Genomic_DNA"/>
</dbReference>
<evidence type="ECO:0000313" key="4">
    <source>
        <dbReference type="Proteomes" id="UP001346869"/>
    </source>
</evidence>
<evidence type="ECO:0000256" key="1">
    <source>
        <dbReference type="SAM" id="MobiDB-lite"/>
    </source>
</evidence>
<dbReference type="AlphaFoldDB" id="A0AAN8APF3"/>
<keyword evidence="2" id="KW-1133">Transmembrane helix</keyword>
<protein>
    <submittedName>
        <fullName evidence="3">Uncharacterized protein</fullName>
    </submittedName>
</protein>
<reference evidence="3 4" key="1">
    <citation type="journal article" date="2023" name="Genes (Basel)">
        <title>Chromosome-Level Genome Assembly and Circadian Gene Repertoire of the Patagonia Blennie Eleginops maclovinus-The Closest Ancestral Proxy of Antarctic Cryonotothenioids.</title>
        <authorList>
            <person name="Cheng C.C."/>
            <person name="Rivera-Colon A.G."/>
            <person name="Minhas B.F."/>
            <person name="Wilson L."/>
            <person name="Rayamajhi N."/>
            <person name="Vargas-Chacoff L."/>
            <person name="Catchen J.M."/>
        </authorList>
    </citation>
    <scope>NUCLEOTIDE SEQUENCE [LARGE SCALE GENOMIC DNA]</scope>
    <source>
        <strain evidence="3">JMC-PN-2008</strain>
    </source>
</reference>
<feature type="transmembrane region" description="Helical" evidence="2">
    <location>
        <begin position="76"/>
        <end position="96"/>
    </location>
</feature>
<feature type="compositionally biased region" description="Polar residues" evidence="1">
    <location>
        <begin position="1"/>
        <end position="16"/>
    </location>
</feature>
<feature type="region of interest" description="Disordered" evidence="1">
    <location>
        <begin position="1"/>
        <end position="36"/>
    </location>
</feature>
<keyword evidence="4" id="KW-1185">Reference proteome</keyword>
<dbReference type="Proteomes" id="UP001346869">
    <property type="component" value="Unassembled WGS sequence"/>
</dbReference>
<keyword evidence="2" id="KW-0812">Transmembrane</keyword>
<proteinExistence type="predicted"/>
<sequence length="100" mass="11007">MPLKTSSIRGTHSCVSPSDVKVRKSRVKEGTAPKNSCQPVGCHGAPLGVVKRVGDRQRGGQGCAHKRRLSRRQCRCHHWASICLPPLILLLNLTFIKKNT</sequence>
<name>A0AAN8APF3_ELEMC</name>
<accession>A0AAN8APF3</accession>
<keyword evidence="2" id="KW-0472">Membrane</keyword>
<comment type="caution">
    <text evidence="3">The sequence shown here is derived from an EMBL/GenBank/DDBJ whole genome shotgun (WGS) entry which is preliminary data.</text>
</comment>
<evidence type="ECO:0000256" key="2">
    <source>
        <dbReference type="SAM" id="Phobius"/>
    </source>
</evidence>